<name>A0AAD9HG04_9PEZI</name>
<organism evidence="2 3">
    <name type="scientific">Colletotrichum zoysiae</name>
    <dbReference type="NCBI Taxonomy" id="1216348"/>
    <lineage>
        <taxon>Eukaryota</taxon>
        <taxon>Fungi</taxon>
        <taxon>Dikarya</taxon>
        <taxon>Ascomycota</taxon>
        <taxon>Pezizomycotina</taxon>
        <taxon>Sordariomycetes</taxon>
        <taxon>Hypocreomycetidae</taxon>
        <taxon>Glomerellales</taxon>
        <taxon>Glomerellaceae</taxon>
        <taxon>Colletotrichum</taxon>
        <taxon>Colletotrichum graminicola species complex</taxon>
    </lineage>
</organism>
<keyword evidence="3" id="KW-1185">Reference proteome</keyword>
<feature type="coiled-coil region" evidence="1">
    <location>
        <begin position="358"/>
        <end position="466"/>
    </location>
</feature>
<dbReference type="AlphaFoldDB" id="A0AAD9HG04"/>
<dbReference type="Proteomes" id="UP001232148">
    <property type="component" value="Unassembled WGS sequence"/>
</dbReference>
<accession>A0AAD9HG04</accession>
<gene>
    <name evidence="2" type="ORF">LX32DRAFT_435254</name>
</gene>
<dbReference type="Gene3D" id="1.10.287.1490">
    <property type="match status" value="1"/>
</dbReference>
<reference evidence="2" key="1">
    <citation type="submission" date="2021-06" db="EMBL/GenBank/DDBJ databases">
        <title>Comparative genomics, transcriptomics and evolutionary studies reveal genomic signatures of adaptation to plant cell wall in hemibiotrophic fungi.</title>
        <authorList>
            <consortium name="DOE Joint Genome Institute"/>
            <person name="Baroncelli R."/>
            <person name="Diaz J.F."/>
            <person name="Benocci T."/>
            <person name="Peng M."/>
            <person name="Battaglia E."/>
            <person name="Haridas S."/>
            <person name="Andreopoulos W."/>
            <person name="Labutti K."/>
            <person name="Pangilinan J."/>
            <person name="Floch G.L."/>
            <person name="Makela M.R."/>
            <person name="Henrissat B."/>
            <person name="Grigoriev I.V."/>
            <person name="Crouch J.A."/>
            <person name="De Vries R.P."/>
            <person name="Sukno S.A."/>
            <person name="Thon M.R."/>
        </authorList>
    </citation>
    <scope>NUCLEOTIDE SEQUENCE</scope>
    <source>
        <strain evidence="2">MAFF235873</strain>
    </source>
</reference>
<evidence type="ECO:0000313" key="3">
    <source>
        <dbReference type="Proteomes" id="UP001232148"/>
    </source>
</evidence>
<dbReference type="EMBL" id="MU842893">
    <property type="protein sequence ID" value="KAK2027516.1"/>
    <property type="molecule type" value="Genomic_DNA"/>
</dbReference>
<evidence type="ECO:0000313" key="2">
    <source>
        <dbReference type="EMBL" id="KAK2027516.1"/>
    </source>
</evidence>
<evidence type="ECO:0000256" key="1">
    <source>
        <dbReference type="SAM" id="Coils"/>
    </source>
</evidence>
<comment type="caution">
    <text evidence="2">The sequence shown here is derived from an EMBL/GenBank/DDBJ whole genome shotgun (WGS) entry which is preliminary data.</text>
</comment>
<sequence>MSSSMVLRIPPVDAYAVREYQDGREHDFIDHAFKLSSAHLAPKSICLRLSDTVNGGDSGNTVIYLQVTPNHLDSLSFKFCRSNDASLPHLDSVRRRLGGKGSKGDLTRLRFQLRSGIHAQLIVPNNFPDYEALDSPARCTLDLVASLAGSSSFSLYLPANKLSKQLLNTCVNAVKHFPTLTDKELSSYQRAVDLQRLYLGKGGKVLATGDYGRICRAGGQRNRSPSPATTESYATTVDFDNVPRHQGSPPQYGECVTEGKKHKAISDDAADFVQISLVECAPPKYSETEQSRNVLIASKRERQSGNEDGLLHPSPKRVLSEDSFTTISTTAASRIAGRIEAKPRPDFNDASTTHDILLHDLMRRIEQQEERIGYLQQDQQSRQLREEQVIKRLEDEIEKLRRHNTDLEGRYRKLEDICDDLAHRQDQAKEDLENLDVHTGELEEFCDRLEEQMPNVSDELEDLVRDKEHIEDLVSEYMGKKGEGNLAGLLGEYVRENVTTQIAEMKAKMREALQG</sequence>
<keyword evidence="1" id="KW-0175">Coiled coil</keyword>
<protein>
    <submittedName>
        <fullName evidence="2">Uncharacterized protein</fullName>
    </submittedName>
</protein>
<proteinExistence type="predicted"/>